<gene>
    <name evidence="2" type="ORF">Dda_2113</name>
</gene>
<dbReference type="EMBL" id="JAQGDS010000002">
    <property type="protein sequence ID" value="KAJ6263549.1"/>
    <property type="molecule type" value="Genomic_DNA"/>
</dbReference>
<sequence length="349" mass="39105">MCTDYEVMYACGHKGQPARTDGPDATAIYAGCTDNSPTARVTSKCKQFQKSSKVCSPQKRTVITQTFPIFCDGERKCPRTVSYPDDVGCKLLQGIEAGGSTNNHEWIRDLTDREKANMNKANVKFCQPPVWGRKGPHVKKQRRVKTKEEKEIEKKKEEVLKKQKELEKLKKEERKEEERRKKEEEKKKKREEKQRKAEEKQAGKKKAGRQKNVDAVETQDVPAVVTKPRGRKRKADNDDDAAAVPETQPRRKAEPKAKKQKIGIQKSVSIGTNTKVKAASTNASTATTAAAVTPKKATNKKKALTSPPQTRASKRKAAEELERPVLATRPYAKRQKLVVVLDDDAPTGS</sequence>
<evidence type="ECO:0000313" key="2">
    <source>
        <dbReference type="EMBL" id="KAJ6263549.1"/>
    </source>
</evidence>
<feature type="compositionally biased region" description="Basic and acidic residues" evidence="1">
    <location>
        <begin position="248"/>
        <end position="257"/>
    </location>
</feature>
<keyword evidence="3" id="KW-1185">Reference proteome</keyword>
<evidence type="ECO:0000256" key="1">
    <source>
        <dbReference type="SAM" id="MobiDB-lite"/>
    </source>
</evidence>
<name>A0AAD6J2X7_DREDA</name>
<dbReference type="Proteomes" id="UP001221413">
    <property type="component" value="Unassembled WGS sequence"/>
</dbReference>
<feature type="compositionally biased region" description="Basic and acidic residues" evidence="1">
    <location>
        <begin position="146"/>
        <end position="202"/>
    </location>
</feature>
<accession>A0AAD6J2X7</accession>
<proteinExistence type="predicted"/>
<evidence type="ECO:0000313" key="3">
    <source>
        <dbReference type="Proteomes" id="UP001221413"/>
    </source>
</evidence>
<feature type="compositionally biased region" description="Low complexity" evidence="1">
    <location>
        <begin position="274"/>
        <end position="296"/>
    </location>
</feature>
<feature type="region of interest" description="Disordered" evidence="1">
    <location>
        <begin position="126"/>
        <end position="325"/>
    </location>
</feature>
<comment type="caution">
    <text evidence="2">The sequence shown here is derived from an EMBL/GenBank/DDBJ whole genome shotgun (WGS) entry which is preliminary data.</text>
</comment>
<feature type="compositionally biased region" description="Basic residues" evidence="1">
    <location>
        <begin position="134"/>
        <end position="145"/>
    </location>
</feature>
<organism evidence="2 3">
    <name type="scientific">Drechslerella dactyloides</name>
    <name type="common">Nematode-trapping fungus</name>
    <name type="synonym">Arthrobotrys dactyloides</name>
    <dbReference type="NCBI Taxonomy" id="74499"/>
    <lineage>
        <taxon>Eukaryota</taxon>
        <taxon>Fungi</taxon>
        <taxon>Dikarya</taxon>
        <taxon>Ascomycota</taxon>
        <taxon>Pezizomycotina</taxon>
        <taxon>Orbiliomycetes</taxon>
        <taxon>Orbiliales</taxon>
        <taxon>Orbiliaceae</taxon>
        <taxon>Drechslerella</taxon>
    </lineage>
</organism>
<dbReference type="AlphaFoldDB" id="A0AAD6J2X7"/>
<protein>
    <submittedName>
        <fullName evidence="2">Uncharacterized protein</fullName>
    </submittedName>
</protein>
<reference evidence="2" key="1">
    <citation type="submission" date="2023-01" db="EMBL/GenBank/DDBJ databases">
        <title>The chitinases involved in constricting ring structure development in the nematode-trapping fungus Drechslerella dactyloides.</title>
        <authorList>
            <person name="Wang R."/>
            <person name="Zhang L."/>
            <person name="Tang P."/>
            <person name="Li S."/>
            <person name="Liang L."/>
        </authorList>
    </citation>
    <scope>NUCLEOTIDE SEQUENCE</scope>
    <source>
        <strain evidence="2">YMF1.00031</strain>
    </source>
</reference>